<sequence length="460" mass="53476">MTEESFPRLQADLRQHLTNSIIHEKKKAEESMKIDEFWRSQILSRLSSCFFNTEDRILPAGLWSACCDENTFISTLNQFITFVRYVDSNGVIRNKFMDIRLLGEKGGNIQTFLDKFKSKAKEKKLDLLKQCGFSCDGAAAVMGVKHVTTRRSSNCINSYEKHDKTKKLVAAFKVRLLLFSQSVDASIIELSSIWKCLKKISEENFEDIAERLLNVTAKFSFISSLFVHELVLFQQKIILETFQESNLCYDQLKPSHSEFKKRMEKIKEKKIQSQLLIESWTRNQTFLEEYSEGLGELNEKKMSEMDELSCKYVDASLKAVEKRFKDNDIMSCIKIFDNIADTVKIDDNSEYGNSDIKILNNWFWKLSGKKSCEEAEIEILTNWKDFRQQLNENFIGCTTRDVQRRLICSQSFIQYPMIHMLVQVALTVLMSSAYAKRGFSQKNVIKTDLRSKLTKRMLNL</sequence>
<dbReference type="AlphaFoldDB" id="A0A5J4XCV6"/>
<reference evidence="1 2" key="1">
    <citation type="submission" date="2019-03" db="EMBL/GenBank/DDBJ databases">
        <title>Single cell metagenomics reveals metabolic interactions within the superorganism composed of flagellate Streblomastix strix and complex community of Bacteroidetes bacteria on its surface.</title>
        <authorList>
            <person name="Treitli S.C."/>
            <person name="Kolisko M."/>
            <person name="Husnik F."/>
            <person name="Keeling P."/>
            <person name="Hampl V."/>
        </authorList>
    </citation>
    <scope>NUCLEOTIDE SEQUENCE [LARGE SCALE GENOMIC DNA]</scope>
    <source>
        <strain evidence="1">ST1C</strain>
    </source>
</reference>
<proteinExistence type="predicted"/>
<dbReference type="PANTHER" id="PTHR46880:SF5">
    <property type="entry name" value="DUF4371 DOMAIN-CONTAINING PROTEIN"/>
    <property type="match status" value="1"/>
</dbReference>
<dbReference type="EMBL" id="SNRW01000008">
    <property type="protein sequence ID" value="KAA6404349.1"/>
    <property type="molecule type" value="Genomic_DNA"/>
</dbReference>
<gene>
    <name evidence="1" type="ORF">EZS28_000112</name>
</gene>
<comment type="caution">
    <text evidence="1">The sequence shown here is derived from an EMBL/GenBank/DDBJ whole genome shotgun (WGS) entry which is preliminary data.</text>
</comment>
<dbReference type="Proteomes" id="UP000324800">
    <property type="component" value="Unassembled WGS sequence"/>
</dbReference>
<protein>
    <recommendedName>
        <fullName evidence="3">HAT C-terminal dimerisation domain-containing protein</fullName>
    </recommendedName>
</protein>
<dbReference type="OrthoDB" id="6130980at2759"/>
<organism evidence="1 2">
    <name type="scientific">Streblomastix strix</name>
    <dbReference type="NCBI Taxonomy" id="222440"/>
    <lineage>
        <taxon>Eukaryota</taxon>
        <taxon>Metamonada</taxon>
        <taxon>Preaxostyla</taxon>
        <taxon>Oxymonadida</taxon>
        <taxon>Streblomastigidae</taxon>
        <taxon>Streblomastix</taxon>
    </lineage>
</organism>
<accession>A0A5J4XCV6</accession>
<evidence type="ECO:0008006" key="3">
    <source>
        <dbReference type="Google" id="ProtNLM"/>
    </source>
</evidence>
<dbReference type="PANTHER" id="PTHR46880">
    <property type="entry name" value="RAS-ASSOCIATING DOMAIN-CONTAINING PROTEIN"/>
    <property type="match status" value="1"/>
</dbReference>
<evidence type="ECO:0000313" key="1">
    <source>
        <dbReference type="EMBL" id="KAA6404349.1"/>
    </source>
</evidence>
<evidence type="ECO:0000313" key="2">
    <source>
        <dbReference type="Proteomes" id="UP000324800"/>
    </source>
</evidence>
<name>A0A5J4XCV6_9EUKA</name>